<feature type="domain" description="NAD-dependent epimerase/dehydratase" evidence="4">
    <location>
        <begin position="5"/>
        <end position="169"/>
    </location>
</feature>
<gene>
    <name evidence="5" type="ORF">BO71DRAFT_420135</name>
</gene>
<evidence type="ECO:0000256" key="1">
    <source>
        <dbReference type="ARBA" id="ARBA00023002"/>
    </source>
</evidence>
<keyword evidence="3" id="KW-0812">Transmembrane</keyword>
<sequence length="319" mass="34945">MSTCLATGGTGFIALYIVKLLLEQGHTVHTTVRSLKNTTKCKPLLDLQSQHPGRLSLFEADLMKDGSFQQAIDGCTVVYHVASPFMIPAQIKDGLKECVEPALQGTKNVLESVNQCQSVRRVVLTSSIAAMYSDAIEITRSPTPILTETAWNSTSSATNNPYHYSKTLVVINPGLVLGPSLTPESISGSLFMVDNMFRGDNRMGVPELYYPLVDVRDVAEAHVSAATSESAKGRYIMADVVRSVHRSPKVLPRRNLPRVLVYAAGPFIGVSIWGFAGNLGVRFEVDNGKSVRELGMVYRSVEGVLRDHYEAWVGSREER</sequence>
<dbReference type="InterPro" id="IPR001509">
    <property type="entry name" value="Epimerase_deHydtase"/>
</dbReference>
<keyword evidence="3" id="KW-1133">Transmembrane helix</keyword>
<reference evidence="5 6" key="1">
    <citation type="submission" date="2018-02" db="EMBL/GenBank/DDBJ databases">
        <title>The genomes of Aspergillus section Nigri reveals drivers in fungal speciation.</title>
        <authorList>
            <consortium name="DOE Joint Genome Institute"/>
            <person name="Vesth T.C."/>
            <person name="Nybo J."/>
            <person name="Theobald S."/>
            <person name="Brandl J."/>
            <person name="Frisvad J.C."/>
            <person name="Nielsen K.F."/>
            <person name="Lyhne E.K."/>
            <person name="Kogle M.E."/>
            <person name="Kuo A."/>
            <person name="Riley R."/>
            <person name="Clum A."/>
            <person name="Nolan M."/>
            <person name="Lipzen A."/>
            <person name="Salamov A."/>
            <person name="Henrissat B."/>
            <person name="Wiebenga A."/>
            <person name="De vries R.P."/>
            <person name="Grigoriev I.V."/>
            <person name="Mortensen U.H."/>
            <person name="Andersen M.R."/>
            <person name="Baker S.E."/>
        </authorList>
    </citation>
    <scope>NUCLEOTIDE SEQUENCE [LARGE SCALE GENOMIC DNA]</scope>
    <source>
        <strain evidence="5 6">CBS 707.79</strain>
    </source>
</reference>
<dbReference type="SUPFAM" id="SSF51735">
    <property type="entry name" value="NAD(P)-binding Rossmann-fold domains"/>
    <property type="match status" value="1"/>
</dbReference>
<keyword evidence="6" id="KW-1185">Reference proteome</keyword>
<keyword evidence="1" id="KW-0560">Oxidoreductase</keyword>
<dbReference type="InterPro" id="IPR036291">
    <property type="entry name" value="NAD(P)-bd_dom_sf"/>
</dbReference>
<proteinExistence type="inferred from homology"/>
<evidence type="ECO:0000256" key="2">
    <source>
        <dbReference type="ARBA" id="ARBA00023445"/>
    </source>
</evidence>
<accession>A0A319D819</accession>
<dbReference type="VEuPathDB" id="FungiDB:BO71DRAFT_420135"/>
<evidence type="ECO:0000259" key="4">
    <source>
        <dbReference type="Pfam" id="PF01370"/>
    </source>
</evidence>
<dbReference type="AlphaFoldDB" id="A0A319D819"/>
<dbReference type="InterPro" id="IPR050425">
    <property type="entry name" value="NAD(P)_dehydrat-like"/>
</dbReference>
<comment type="similarity">
    <text evidence="2">Belongs to the NAD(P)-dependent epimerase/dehydratase family. Dihydroflavonol-4-reductase subfamily.</text>
</comment>
<feature type="transmembrane region" description="Helical" evidence="3">
    <location>
        <begin position="259"/>
        <end position="276"/>
    </location>
</feature>
<evidence type="ECO:0000256" key="3">
    <source>
        <dbReference type="SAM" id="Phobius"/>
    </source>
</evidence>
<organism evidence="5 6">
    <name type="scientific">Aspergillus ellipticus CBS 707.79</name>
    <dbReference type="NCBI Taxonomy" id="1448320"/>
    <lineage>
        <taxon>Eukaryota</taxon>
        <taxon>Fungi</taxon>
        <taxon>Dikarya</taxon>
        <taxon>Ascomycota</taxon>
        <taxon>Pezizomycotina</taxon>
        <taxon>Eurotiomycetes</taxon>
        <taxon>Eurotiomycetidae</taxon>
        <taxon>Eurotiales</taxon>
        <taxon>Aspergillaceae</taxon>
        <taxon>Aspergillus</taxon>
        <taxon>Aspergillus subgen. Circumdati</taxon>
    </lineage>
</organism>
<dbReference type="STRING" id="1448320.A0A319D819"/>
<evidence type="ECO:0000313" key="6">
    <source>
        <dbReference type="Proteomes" id="UP000247810"/>
    </source>
</evidence>
<dbReference type="GO" id="GO:0016616">
    <property type="term" value="F:oxidoreductase activity, acting on the CH-OH group of donors, NAD or NADP as acceptor"/>
    <property type="evidence" value="ECO:0007669"/>
    <property type="project" value="TreeGrafter"/>
</dbReference>
<dbReference type="Pfam" id="PF01370">
    <property type="entry name" value="Epimerase"/>
    <property type="match status" value="1"/>
</dbReference>
<dbReference type="EMBL" id="KZ825894">
    <property type="protein sequence ID" value="PYH93389.1"/>
    <property type="molecule type" value="Genomic_DNA"/>
</dbReference>
<keyword evidence="3" id="KW-0472">Membrane</keyword>
<dbReference type="PANTHER" id="PTHR10366:SF564">
    <property type="entry name" value="STEROL-4-ALPHA-CARBOXYLATE 3-DEHYDROGENASE, DECARBOXYLATING"/>
    <property type="match status" value="1"/>
</dbReference>
<dbReference type="PANTHER" id="PTHR10366">
    <property type="entry name" value="NAD DEPENDENT EPIMERASE/DEHYDRATASE"/>
    <property type="match status" value="1"/>
</dbReference>
<dbReference type="OrthoDB" id="2735536at2759"/>
<protein>
    <submittedName>
        <fullName evidence="5">NAD(P)-binding protein</fullName>
    </submittedName>
</protein>
<evidence type="ECO:0000313" key="5">
    <source>
        <dbReference type="EMBL" id="PYH93389.1"/>
    </source>
</evidence>
<name>A0A319D819_9EURO</name>
<dbReference type="Gene3D" id="3.40.50.720">
    <property type="entry name" value="NAD(P)-binding Rossmann-like Domain"/>
    <property type="match status" value="1"/>
</dbReference>
<dbReference type="Proteomes" id="UP000247810">
    <property type="component" value="Unassembled WGS sequence"/>
</dbReference>